<feature type="coiled-coil region" evidence="1">
    <location>
        <begin position="32"/>
        <end position="101"/>
    </location>
</feature>
<evidence type="ECO:0000313" key="2">
    <source>
        <dbReference type="EMBL" id="KAJ1122185.1"/>
    </source>
</evidence>
<sequence length="107" mass="12397">MEGDATKSQKVQGDRDAPLTRSFMEHLFGTLCRDLATLNQEIAAEVKEMKREVVELGQRIDTLEQAQDAREEELDCHRRELLTLQGKNQEMQYQIEDLENRSQCSDI</sequence>
<dbReference type="AlphaFoldDB" id="A0AAV7P4U8"/>
<proteinExistence type="predicted"/>
<name>A0AAV7P4U8_PLEWA</name>
<protein>
    <submittedName>
        <fullName evidence="2">Uncharacterized protein</fullName>
    </submittedName>
</protein>
<reference evidence="2" key="1">
    <citation type="journal article" date="2022" name="bioRxiv">
        <title>Sequencing and chromosome-scale assembly of the giantPleurodeles waltlgenome.</title>
        <authorList>
            <person name="Brown T."/>
            <person name="Elewa A."/>
            <person name="Iarovenko S."/>
            <person name="Subramanian E."/>
            <person name="Araus A.J."/>
            <person name="Petzold A."/>
            <person name="Susuki M."/>
            <person name="Suzuki K.-i.T."/>
            <person name="Hayashi T."/>
            <person name="Toyoda A."/>
            <person name="Oliveira C."/>
            <person name="Osipova E."/>
            <person name="Leigh N.D."/>
            <person name="Simon A."/>
            <person name="Yun M.H."/>
        </authorList>
    </citation>
    <scope>NUCLEOTIDE SEQUENCE</scope>
    <source>
        <strain evidence="2">20211129_DDA</strain>
        <tissue evidence="2">Liver</tissue>
    </source>
</reference>
<dbReference type="Proteomes" id="UP001066276">
    <property type="component" value="Chromosome 7"/>
</dbReference>
<gene>
    <name evidence="2" type="ORF">NDU88_000688</name>
</gene>
<evidence type="ECO:0000256" key="1">
    <source>
        <dbReference type="SAM" id="Coils"/>
    </source>
</evidence>
<evidence type="ECO:0000313" key="3">
    <source>
        <dbReference type="Proteomes" id="UP001066276"/>
    </source>
</evidence>
<accession>A0AAV7P4U8</accession>
<organism evidence="2 3">
    <name type="scientific">Pleurodeles waltl</name>
    <name type="common">Iberian ribbed newt</name>
    <dbReference type="NCBI Taxonomy" id="8319"/>
    <lineage>
        <taxon>Eukaryota</taxon>
        <taxon>Metazoa</taxon>
        <taxon>Chordata</taxon>
        <taxon>Craniata</taxon>
        <taxon>Vertebrata</taxon>
        <taxon>Euteleostomi</taxon>
        <taxon>Amphibia</taxon>
        <taxon>Batrachia</taxon>
        <taxon>Caudata</taxon>
        <taxon>Salamandroidea</taxon>
        <taxon>Salamandridae</taxon>
        <taxon>Pleurodelinae</taxon>
        <taxon>Pleurodeles</taxon>
    </lineage>
</organism>
<dbReference type="EMBL" id="JANPWB010000011">
    <property type="protein sequence ID" value="KAJ1122185.1"/>
    <property type="molecule type" value="Genomic_DNA"/>
</dbReference>
<keyword evidence="3" id="KW-1185">Reference proteome</keyword>
<comment type="caution">
    <text evidence="2">The sequence shown here is derived from an EMBL/GenBank/DDBJ whole genome shotgun (WGS) entry which is preliminary data.</text>
</comment>
<keyword evidence="1" id="KW-0175">Coiled coil</keyword>